<dbReference type="EMBL" id="FCOM02000004">
    <property type="protein sequence ID" value="SAL31400.1"/>
    <property type="molecule type" value="Genomic_DNA"/>
</dbReference>
<evidence type="ECO:0000313" key="3">
    <source>
        <dbReference type="Proteomes" id="UP000055019"/>
    </source>
</evidence>
<organism evidence="2 3">
    <name type="scientific">Caballeronia arvi</name>
    <dbReference type="NCBI Taxonomy" id="1777135"/>
    <lineage>
        <taxon>Bacteria</taxon>
        <taxon>Pseudomonadati</taxon>
        <taxon>Pseudomonadota</taxon>
        <taxon>Betaproteobacteria</taxon>
        <taxon>Burkholderiales</taxon>
        <taxon>Burkholderiaceae</taxon>
        <taxon>Caballeronia</taxon>
    </lineage>
</organism>
<keyword evidence="1" id="KW-0472">Membrane</keyword>
<protein>
    <submittedName>
        <fullName evidence="2">Uncharacterized protein</fullName>
    </submittedName>
</protein>
<evidence type="ECO:0000313" key="2">
    <source>
        <dbReference type="EMBL" id="SAL31400.1"/>
    </source>
</evidence>
<keyword evidence="3" id="KW-1185">Reference proteome</keyword>
<name>A0A158GJ06_9BURK</name>
<dbReference type="Proteomes" id="UP000055019">
    <property type="component" value="Unassembled WGS sequence"/>
</dbReference>
<accession>A0A158GJ06</accession>
<keyword evidence="1" id="KW-0812">Transmembrane</keyword>
<evidence type="ECO:0000256" key="1">
    <source>
        <dbReference type="SAM" id="Phobius"/>
    </source>
</evidence>
<comment type="caution">
    <text evidence="2">The sequence shown here is derived from an EMBL/GenBank/DDBJ whole genome shotgun (WGS) entry which is preliminary data.</text>
</comment>
<keyword evidence="1" id="KW-1133">Transmembrane helix</keyword>
<gene>
    <name evidence="2" type="ORF">AWB74_01353</name>
</gene>
<proteinExistence type="predicted"/>
<reference evidence="2" key="1">
    <citation type="submission" date="2016-01" db="EMBL/GenBank/DDBJ databases">
        <authorList>
            <person name="Peeters C."/>
        </authorList>
    </citation>
    <scope>NUCLEOTIDE SEQUENCE [LARGE SCALE GENOMIC DNA]</scope>
    <source>
        <strain evidence="2">LMG 29317</strain>
    </source>
</reference>
<dbReference type="AlphaFoldDB" id="A0A158GJ06"/>
<feature type="transmembrane region" description="Helical" evidence="1">
    <location>
        <begin position="46"/>
        <end position="68"/>
    </location>
</feature>
<sequence>MRTVVIVIVMTLLSMRYVRIFAFPLSMSQQQTLIEISDKLGIEDYELLFLCTVWCVHLLVAVAVYVVIAQIWCRYRSR</sequence>